<dbReference type="PANTHER" id="PTHR31642:SF26">
    <property type="entry name" value="HXXXD-TYPE ACYL-TRANSFERASE FAMILY PROTEIN"/>
    <property type="match status" value="1"/>
</dbReference>
<reference evidence="2 3" key="1">
    <citation type="journal article" date="2023" name="BMC Biotechnol.">
        <title>Vitis rotundifolia cv Carlos genome sequencing.</title>
        <authorList>
            <person name="Huff M."/>
            <person name="Hulse-Kemp A."/>
            <person name="Scheffler B."/>
            <person name="Youngblood R."/>
            <person name="Simpson S."/>
            <person name="Babiker E."/>
            <person name="Staton M."/>
        </authorList>
    </citation>
    <scope>NUCLEOTIDE SEQUENCE [LARGE SCALE GENOMIC DNA]</scope>
    <source>
        <tissue evidence="2">Leaf</tissue>
    </source>
</reference>
<dbReference type="EMBL" id="JARBHA010000004">
    <property type="protein sequence ID" value="KAJ9702481.1"/>
    <property type="molecule type" value="Genomic_DNA"/>
</dbReference>
<evidence type="ECO:0000256" key="1">
    <source>
        <dbReference type="ARBA" id="ARBA00009861"/>
    </source>
</evidence>
<protein>
    <recommendedName>
        <fullName evidence="4">Protein ECERIFERUM 26-like</fullName>
    </recommendedName>
</protein>
<dbReference type="AlphaFoldDB" id="A0AA39A7V8"/>
<organism evidence="2 3">
    <name type="scientific">Vitis rotundifolia</name>
    <name type="common">Muscadine grape</name>
    <dbReference type="NCBI Taxonomy" id="103349"/>
    <lineage>
        <taxon>Eukaryota</taxon>
        <taxon>Viridiplantae</taxon>
        <taxon>Streptophyta</taxon>
        <taxon>Embryophyta</taxon>
        <taxon>Tracheophyta</taxon>
        <taxon>Spermatophyta</taxon>
        <taxon>Magnoliopsida</taxon>
        <taxon>eudicotyledons</taxon>
        <taxon>Gunneridae</taxon>
        <taxon>Pentapetalae</taxon>
        <taxon>rosids</taxon>
        <taxon>Vitales</taxon>
        <taxon>Vitaceae</taxon>
        <taxon>Viteae</taxon>
        <taxon>Vitis</taxon>
    </lineage>
</organism>
<dbReference type="InterPro" id="IPR050317">
    <property type="entry name" value="Plant_Fungal_Acyltransferase"/>
</dbReference>
<keyword evidence="3" id="KW-1185">Reference proteome</keyword>
<comment type="similarity">
    <text evidence="1">Belongs to the plant acyltransferase family.</text>
</comment>
<proteinExistence type="inferred from homology"/>
<evidence type="ECO:0008006" key="4">
    <source>
        <dbReference type="Google" id="ProtNLM"/>
    </source>
</evidence>
<accession>A0AA39A7V8</accession>
<evidence type="ECO:0000313" key="2">
    <source>
        <dbReference type="EMBL" id="KAJ9702481.1"/>
    </source>
</evidence>
<gene>
    <name evidence="2" type="ORF">PVL29_004294</name>
</gene>
<dbReference type="PANTHER" id="PTHR31642">
    <property type="entry name" value="TRICHOTHECENE 3-O-ACETYLTRANSFERASE"/>
    <property type="match status" value="1"/>
</dbReference>
<dbReference type="GO" id="GO:0016747">
    <property type="term" value="F:acyltransferase activity, transferring groups other than amino-acyl groups"/>
    <property type="evidence" value="ECO:0007669"/>
    <property type="project" value="TreeGrafter"/>
</dbReference>
<dbReference type="Proteomes" id="UP001168098">
    <property type="component" value="Unassembled WGS sequence"/>
</dbReference>
<evidence type="ECO:0000313" key="3">
    <source>
        <dbReference type="Proteomes" id="UP001168098"/>
    </source>
</evidence>
<sequence length="449" mass="50465">MANISYICKRTVVSTKPVQPGKTHPLSALDRAMEHNRVRIVYYYRTPPGREVGEVTKRLRETISEMLTSVPMVTGRLQRNEEGQWVVKCNDAGVRMVEARAKGSVGEWLKSVDREKELKLVHWEDMFHKIYFWSTFYVQLTEFEEGGLAIGFSCTHLLADPICATMIIKAWADTSLLGEMPNPPLFHSSLPLIRPVNSINHNPYTHLINHYKSSLDNSTPVTNTKYTTIALLFTNPMVQACMEMARTDPEAHGTPIFPSPFEALAGLFWTCISNVKGRREGLINMSICLDMRKVLGLDEGFFGNCMVYNAVRGGDFNRHEISKAAMAIRGVMEKMDREGIVDLIQWLECNSNRSSVLMGGCEHLICTNLEDVEPYSAMFEEGYAPVRVSYHIEPVSTEGQVLILPAPPEEGPLSRVVMVTLPENEAVKLCKDVLVLSFSPTILMGFNKN</sequence>
<dbReference type="Gene3D" id="3.30.559.10">
    <property type="entry name" value="Chloramphenicol acetyltransferase-like domain"/>
    <property type="match status" value="2"/>
</dbReference>
<comment type="caution">
    <text evidence="2">The sequence shown here is derived from an EMBL/GenBank/DDBJ whole genome shotgun (WGS) entry which is preliminary data.</text>
</comment>
<dbReference type="InterPro" id="IPR023213">
    <property type="entry name" value="CAT-like_dom_sf"/>
</dbReference>
<dbReference type="Pfam" id="PF02458">
    <property type="entry name" value="Transferase"/>
    <property type="match status" value="1"/>
</dbReference>
<name>A0AA39A7V8_VITRO</name>